<name>A0A0J7K190_LASNI</name>
<organism evidence="2 3">
    <name type="scientific">Lasius niger</name>
    <name type="common">Black garden ant</name>
    <dbReference type="NCBI Taxonomy" id="67767"/>
    <lineage>
        <taxon>Eukaryota</taxon>
        <taxon>Metazoa</taxon>
        <taxon>Ecdysozoa</taxon>
        <taxon>Arthropoda</taxon>
        <taxon>Hexapoda</taxon>
        <taxon>Insecta</taxon>
        <taxon>Pterygota</taxon>
        <taxon>Neoptera</taxon>
        <taxon>Endopterygota</taxon>
        <taxon>Hymenoptera</taxon>
        <taxon>Apocrita</taxon>
        <taxon>Aculeata</taxon>
        <taxon>Formicoidea</taxon>
        <taxon>Formicidae</taxon>
        <taxon>Formicinae</taxon>
        <taxon>Lasius</taxon>
        <taxon>Lasius</taxon>
    </lineage>
</organism>
<dbReference type="PaxDb" id="67767-A0A0J7K190"/>
<feature type="region of interest" description="Disordered" evidence="1">
    <location>
        <begin position="1"/>
        <end position="41"/>
    </location>
</feature>
<sequence length="87" mass="9743">MKMNKSKEEPSVNEDKEKPPEDANPPQWRGRGKRAGMKRRNNNFMSFLFQLANAEQNWGPMGGRGRGQGQKQGQGGRQQGQGGQSQQ</sequence>
<dbReference type="AlphaFoldDB" id="A0A0J7K190"/>
<keyword evidence="3" id="KW-1185">Reference proteome</keyword>
<evidence type="ECO:0000313" key="3">
    <source>
        <dbReference type="Proteomes" id="UP000036403"/>
    </source>
</evidence>
<feature type="compositionally biased region" description="Basic and acidic residues" evidence="1">
    <location>
        <begin position="1"/>
        <end position="21"/>
    </location>
</feature>
<gene>
    <name evidence="2" type="ORF">RF55_18711</name>
</gene>
<accession>A0A0J7K190</accession>
<dbReference type="Proteomes" id="UP000036403">
    <property type="component" value="Unassembled WGS sequence"/>
</dbReference>
<dbReference type="EMBL" id="LBMM01017819">
    <property type="protein sequence ID" value="KMQ83961.1"/>
    <property type="molecule type" value="Genomic_DNA"/>
</dbReference>
<proteinExistence type="predicted"/>
<feature type="region of interest" description="Disordered" evidence="1">
    <location>
        <begin position="55"/>
        <end position="87"/>
    </location>
</feature>
<comment type="caution">
    <text evidence="2">The sequence shown here is derived from an EMBL/GenBank/DDBJ whole genome shotgun (WGS) entry which is preliminary data.</text>
</comment>
<reference evidence="2 3" key="1">
    <citation type="submission" date="2015-04" db="EMBL/GenBank/DDBJ databases">
        <title>Lasius niger genome sequencing.</title>
        <authorList>
            <person name="Konorov E.A."/>
            <person name="Nikitin M.A."/>
            <person name="Kirill M.V."/>
            <person name="Chang P."/>
        </authorList>
    </citation>
    <scope>NUCLEOTIDE SEQUENCE [LARGE SCALE GENOMIC DNA]</scope>
    <source>
        <tissue evidence="2">Whole</tissue>
    </source>
</reference>
<evidence type="ECO:0000313" key="2">
    <source>
        <dbReference type="EMBL" id="KMQ83961.1"/>
    </source>
</evidence>
<protein>
    <submittedName>
        <fullName evidence="2">Uncharacterized protein</fullName>
    </submittedName>
</protein>
<feature type="compositionally biased region" description="Basic residues" evidence="1">
    <location>
        <begin position="30"/>
        <end position="41"/>
    </location>
</feature>
<evidence type="ECO:0000256" key="1">
    <source>
        <dbReference type="SAM" id="MobiDB-lite"/>
    </source>
</evidence>
<feature type="compositionally biased region" description="Gly residues" evidence="1">
    <location>
        <begin position="60"/>
        <end position="87"/>
    </location>
</feature>